<dbReference type="PANTHER" id="PTHR32266">
    <property type="entry name" value="NICOTIANAMINE SYNTHASE 3"/>
    <property type="match status" value="1"/>
</dbReference>
<feature type="transmembrane region" description="Helical" evidence="7">
    <location>
        <begin position="61"/>
        <end position="81"/>
    </location>
</feature>
<comment type="catalytic activity">
    <reaction evidence="5 6">
        <text>3 S-adenosyl-L-methionine = nicotianamine + 3 S-methyl-5'-thioadenosine + 3 H(+)</text>
        <dbReference type="Rhea" id="RHEA:16481"/>
        <dbReference type="ChEBI" id="CHEBI:15378"/>
        <dbReference type="ChEBI" id="CHEBI:17509"/>
        <dbReference type="ChEBI" id="CHEBI:58249"/>
        <dbReference type="ChEBI" id="CHEBI:59789"/>
        <dbReference type="EC" id="2.5.1.43"/>
    </reaction>
</comment>
<keyword evidence="7" id="KW-0812">Transmembrane</keyword>
<evidence type="ECO:0000256" key="7">
    <source>
        <dbReference type="SAM" id="Phobius"/>
    </source>
</evidence>
<evidence type="ECO:0000313" key="8">
    <source>
        <dbReference type="EMBL" id="MED6116112.1"/>
    </source>
</evidence>
<name>A0ABU6QXG0_9FABA</name>
<dbReference type="Pfam" id="PF03059">
    <property type="entry name" value="NAS"/>
    <property type="match status" value="1"/>
</dbReference>
<evidence type="ECO:0000256" key="1">
    <source>
        <dbReference type="ARBA" id="ARBA00007009"/>
    </source>
</evidence>
<comment type="caution">
    <text evidence="8">The sequence shown here is derived from an EMBL/GenBank/DDBJ whole genome shotgun (WGS) entry which is preliminary data.</text>
</comment>
<gene>
    <name evidence="8" type="primary">NAS3_4</name>
    <name evidence="8" type="ORF">PIB30_097040</name>
</gene>
<dbReference type="GO" id="GO:0030410">
    <property type="term" value="F:nicotianamine synthase activity"/>
    <property type="evidence" value="ECO:0007669"/>
    <property type="project" value="UniProtKB-EC"/>
</dbReference>
<evidence type="ECO:0000256" key="5">
    <source>
        <dbReference type="ARBA" id="ARBA00049391"/>
    </source>
</evidence>
<dbReference type="PANTHER" id="PTHR32266:SF12">
    <property type="entry name" value="NICOTIANAMINE SYNTHASE 3"/>
    <property type="match status" value="1"/>
</dbReference>
<proteinExistence type="inferred from homology"/>
<dbReference type="InterPro" id="IPR029063">
    <property type="entry name" value="SAM-dependent_MTases_sf"/>
</dbReference>
<evidence type="ECO:0000256" key="6">
    <source>
        <dbReference type="RuleBase" id="RU368095"/>
    </source>
</evidence>
<keyword evidence="7" id="KW-1133">Transmembrane helix</keyword>
<comment type="similarity">
    <text evidence="1 6">Belongs to the nicotianamine synthase (NAS)-like family.</text>
</comment>
<feature type="transmembrane region" description="Helical" evidence="7">
    <location>
        <begin position="93"/>
        <end position="112"/>
    </location>
</feature>
<keyword evidence="4 6" id="KW-0949">S-adenosyl-L-methionine</keyword>
<sequence>MSTVAVLIAFPIVRQLGFFDLERLVDAFPKLVHEAFVGMEKEEKNRVIDHLAKHIAPGAVLMLRSAHGAVLFYILLLNPVILEALRFSLCSTLLMRLSILLSCLVNTLFLRLNKNKDLFLL</sequence>
<comment type="function">
    <text evidence="6">Synthesizes nicotianamine, a polyamine which serves as a sensor for the physiological iron status within the plant, and/or might be involved in the transport of iron.</text>
</comment>
<keyword evidence="9" id="KW-1185">Reference proteome</keyword>
<accession>A0ABU6QXG0</accession>
<keyword evidence="3 6" id="KW-0808">Transferase</keyword>
<protein>
    <recommendedName>
        <fullName evidence="2 6">Nicotianamine synthase</fullName>
        <ecNumber evidence="2 6">2.5.1.43</ecNumber>
    </recommendedName>
</protein>
<evidence type="ECO:0000256" key="4">
    <source>
        <dbReference type="ARBA" id="ARBA00022691"/>
    </source>
</evidence>
<evidence type="ECO:0000256" key="2">
    <source>
        <dbReference type="ARBA" id="ARBA00012675"/>
    </source>
</evidence>
<dbReference type="Proteomes" id="UP001341840">
    <property type="component" value="Unassembled WGS sequence"/>
</dbReference>
<organism evidence="8 9">
    <name type="scientific">Stylosanthes scabra</name>
    <dbReference type="NCBI Taxonomy" id="79078"/>
    <lineage>
        <taxon>Eukaryota</taxon>
        <taxon>Viridiplantae</taxon>
        <taxon>Streptophyta</taxon>
        <taxon>Embryophyta</taxon>
        <taxon>Tracheophyta</taxon>
        <taxon>Spermatophyta</taxon>
        <taxon>Magnoliopsida</taxon>
        <taxon>eudicotyledons</taxon>
        <taxon>Gunneridae</taxon>
        <taxon>Pentapetalae</taxon>
        <taxon>rosids</taxon>
        <taxon>fabids</taxon>
        <taxon>Fabales</taxon>
        <taxon>Fabaceae</taxon>
        <taxon>Papilionoideae</taxon>
        <taxon>50 kb inversion clade</taxon>
        <taxon>dalbergioids sensu lato</taxon>
        <taxon>Dalbergieae</taxon>
        <taxon>Pterocarpus clade</taxon>
        <taxon>Stylosanthes</taxon>
    </lineage>
</organism>
<keyword evidence="7" id="KW-0472">Membrane</keyword>
<dbReference type="EMBL" id="JASCZI010002353">
    <property type="protein sequence ID" value="MED6116112.1"/>
    <property type="molecule type" value="Genomic_DNA"/>
</dbReference>
<reference evidence="8 9" key="1">
    <citation type="journal article" date="2023" name="Plants (Basel)">
        <title>Bridging the Gap: Combining Genomics and Transcriptomics Approaches to Understand Stylosanthes scabra, an Orphan Legume from the Brazilian Caatinga.</title>
        <authorList>
            <person name="Ferreira-Neto J.R.C."/>
            <person name="da Silva M.D."/>
            <person name="Binneck E."/>
            <person name="de Melo N.F."/>
            <person name="da Silva R.H."/>
            <person name="de Melo A.L.T.M."/>
            <person name="Pandolfi V."/>
            <person name="Bustamante F.O."/>
            <person name="Brasileiro-Vidal A.C."/>
            <person name="Benko-Iseppon A.M."/>
        </authorList>
    </citation>
    <scope>NUCLEOTIDE SEQUENCE [LARGE SCALE GENOMIC DNA]</scope>
    <source>
        <tissue evidence="8">Leaves</tissue>
    </source>
</reference>
<evidence type="ECO:0000256" key="3">
    <source>
        <dbReference type="ARBA" id="ARBA00022679"/>
    </source>
</evidence>
<dbReference type="EC" id="2.5.1.43" evidence="2 6"/>
<evidence type="ECO:0000313" key="9">
    <source>
        <dbReference type="Proteomes" id="UP001341840"/>
    </source>
</evidence>
<dbReference type="InterPro" id="IPR004298">
    <property type="entry name" value="Nicotian_synth"/>
</dbReference>
<dbReference type="Gene3D" id="3.40.50.150">
    <property type="entry name" value="Vaccinia Virus protein VP39"/>
    <property type="match status" value="1"/>
</dbReference>